<dbReference type="GO" id="GO:0014704">
    <property type="term" value="C:intercalated disc"/>
    <property type="evidence" value="ECO:0007669"/>
    <property type="project" value="Ensembl"/>
</dbReference>
<evidence type="ECO:0000256" key="2">
    <source>
        <dbReference type="ARBA" id="ARBA00004568"/>
    </source>
</evidence>
<dbReference type="FunFam" id="2.60.40.60:FF:000011">
    <property type="entry name" value="Cadherin 1"/>
    <property type="match status" value="1"/>
</dbReference>
<dbReference type="Gene3D" id="2.60.40.60">
    <property type="entry name" value="Cadherins"/>
    <property type="match status" value="5"/>
</dbReference>
<reference evidence="19" key="2">
    <citation type="submission" date="2025-09" db="UniProtKB">
        <authorList>
            <consortium name="Ensembl"/>
        </authorList>
    </citation>
    <scope>IDENTIFICATION</scope>
</reference>
<dbReference type="PRINTS" id="PR00205">
    <property type="entry name" value="CADHERIN"/>
</dbReference>
<evidence type="ECO:0000256" key="9">
    <source>
        <dbReference type="ARBA" id="ARBA00022837"/>
    </source>
</evidence>
<dbReference type="Gene3D" id="4.10.900.10">
    <property type="entry name" value="TCF3-CBD (Catenin binding domain)"/>
    <property type="match status" value="1"/>
</dbReference>
<dbReference type="SUPFAM" id="SSF49313">
    <property type="entry name" value="Cadherin-like"/>
    <property type="match status" value="4"/>
</dbReference>
<dbReference type="SMART" id="SM00112">
    <property type="entry name" value="CA"/>
    <property type="match status" value="4"/>
</dbReference>
<evidence type="ECO:0000256" key="10">
    <source>
        <dbReference type="ARBA" id="ARBA00022889"/>
    </source>
</evidence>
<evidence type="ECO:0000256" key="14">
    <source>
        <dbReference type="ARBA" id="ARBA00023180"/>
    </source>
</evidence>
<dbReference type="GO" id="GO:0106015">
    <property type="term" value="P:negative regulation of inflammatory response to wounding"/>
    <property type="evidence" value="ECO:0007669"/>
    <property type="project" value="Ensembl"/>
</dbReference>
<keyword evidence="20" id="KW-1185">Reference proteome</keyword>
<dbReference type="FunFam" id="2.60.40.60:FF:000265">
    <property type="entry name" value="Cadherin 12"/>
    <property type="match status" value="1"/>
</dbReference>
<dbReference type="FunFam" id="2.60.40.60:FF:000083">
    <property type="entry name" value="Desmoglein 1"/>
    <property type="match status" value="1"/>
</dbReference>
<evidence type="ECO:0000256" key="5">
    <source>
        <dbReference type="ARBA" id="ARBA00022692"/>
    </source>
</evidence>
<dbReference type="GO" id="GO:0003165">
    <property type="term" value="P:Purkinje myocyte development"/>
    <property type="evidence" value="ECO:0007669"/>
    <property type="project" value="Ensembl"/>
</dbReference>
<dbReference type="GO" id="GO:0005886">
    <property type="term" value="C:plasma membrane"/>
    <property type="evidence" value="ECO:0007669"/>
    <property type="project" value="UniProtKB-SubCell"/>
</dbReference>
<dbReference type="GO" id="GO:0007156">
    <property type="term" value="P:homophilic cell adhesion via plasma membrane adhesion molecules"/>
    <property type="evidence" value="ECO:0007669"/>
    <property type="project" value="Ensembl"/>
</dbReference>
<keyword evidence="7 17" id="KW-0732">Signal</keyword>
<name>A0A8C3X4N8_9CETA</name>
<keyword evidence="9 15" id="KW-0106">Calcium</keyword>
<dbReference type="PROSITE" id="PS00232">
    <property type="entry name" value="CADHERIN_1"/>
    <property type="match status" value="3"/>
</dbReference>
<feature type="region of interest" description="Disordered" evidence="16">
    <location>
        <begin position="1087"/>
        <end position="1121"/>
    </location>
</feature>
<dbReference type="FunFam" id="4.10.900.10:FF:000003">
    <property type="entry name" value="Desmoglein 1"/>
    <property type="match status" value="1"/>
</dbReference>
<dbReference type="GO" id="GO:0072089">
    <property type="term" value="P:stem cell proliferation"/>
    <property type="evidence" value="ECO:0007669"/>
    <property type="project" value="Ensembl"/>
</dbReference>
<dbReference type="PANTHER" id="PTHR24025:SF1">
    <property type="entry name" value="DESMOGLEIN-2"/>
    <property type="match status" value="1"/>
</dbReference>
<evidence type="ECO:0000256" key="12">
    <source>
        <dbReference type="ARBA" id="ARBA00022989"/>
    </source>
</evidence>
<dbReference type="GO" id="GO:0005737">
    <property type="term" value="C:cytoplasm"/>
    <property type="evidence" value="ECO:0007669"/>
    <property type="project" value="Ensembl"/>
</dbReference>
<dbReference type="GO" id="GO:0150107">
    <property type="term" value="P:positive regulation of protein localization to cell-cell junction"/>
    <property type="evidence" value="ECO:0007669"/>
    <property type="project" value="Ensembl"/>
</dbReference>
<dbReference type="GO" id="GO:0010719">
    <property type="term" value="P:negative regulation of epithelial to mesenchymal transition"/>
    <property type="evidence" value="ECO:0007669"/>
    <property type="project" value="Ensembl"/>
</dbReference>
<dbReference type="GO" id="GO:0086091">
    <property type="term" value="P:regulation of heart rate by cardiac conduction"/>
    <property type="evidence" value="ECO:0007669"/>
    <property type="project" value="Ensembl"/>
</dbReference>
<keyword evidence="13" id="KW-0472">Membrane</keyword>
<feature type="compositionally biased region" description="Polar residues" evidence="16">
    <location>
        <begin position="1099"/>
        <end position="1121"/>
    </location>
</feature>
<dbReference type="InterPro" id="IPR027397">
    <property type="entry name" value="Catenin-bd_sf"/>
</dbReference>
<dbReference type="GO" id="GO:0002934">
    <property type="term" value="P:desmosome organization"/>
    <property type="evidence" value="ECO:0007669"/>
    <property type="project" value="Ensembl"/>
</dbReference>
<evidence type="ECO:0000256" key="16">
    <source>
        <dbReference type="SAM" id="MobiDB-lite"/>
    </source>
</evidence>
<feature type="signal peptide" evidence="17">
    <location>
        <begin position="1"/>
        <end position="21"/>
    </location>
</feature>
<dbReference type="CDD" id="cd11304">
    <property type="entry name" value="Cadherin_repeat"/>
    <property type="match status" value="3"/>
</dbReference>
<dbReference type="GO" id="GO:1903672">
    <property type="term" value="P:positive regulation of sprouting angiogenesis"/>
    <property type="evidence" value="ECO:0007669"/>
    <property type="project" value="Ensembl"/>
</dbReference>
<dbReference type="GO" id="GO:0045602">
    <property type="term" value="P:negative regulation of endothelial cell differentiation"/>
    <property type="evidence" value="ECO:0007669"/>
    <property type="project" value="Ensembl"/>
</dbReference>
<proteinExistence type="predicted"/>
<dbReference type="AlphaFoldDB" id="A0A8C3X4N8"/>
<keyword evidence="6" id="KW-0479">Metal-binding</keyword>
<dbReference type="GO" id="GO:0050839">
    <property type="term" value="F:cell adhesion molecule binding"/>
    <property type="evidence" value="ECO:0007669"/>
    <property type="project" value="Ensembl"/>
</dbReference>
<dbReference type="GO" id="GO:0060231">
    <property type="term" value="P:mesenchymal to epithelial transition"/>
    <property type="evidence" value="ECO:0007669"/>
    <property type="project" value="Ensembl"/>
</dbReference>
<dbReference type="GO" id="GO:0098911">
    <property type="term" value="P:regulation of ventricular cardiac muscle cell action potential"/>
    <property type="evidence" value="ECO:0007669"/>
    <property type="project" value="Ensembl"/>
</dbReference>
<feature type="domain" description="Cadherin" evidence="18">
    <location>
        <begin position="158"/>
        <end position="270"/>
    </location>
</feature>
<evidence type="ECO:0000256" key="17">
    <source>
        <dbReference type="SAM" id="SignalP"/>
    </source>
</evidence>
<dbReference type="FunFam" id="2.60.40.60:FF:000068">
    <property type="entry name" value="Desmoglein 1"/>
    <property type="match status" value="1"/>
</dbReference>
<protein>
    <submittedName>
        <fullName evidence="19">Desmoglein 2</fullName>
    </submittedName>
</protein>
<sequence length="1121" mass="122262">MARGAEGVLLLLLICFNFGNGLHFEALHSRNENKLLPKHTYLVRQKRAWITAPVALREGEDLSRKNPVAQIHSDLAEEKGLKVTYKYTGKGITEPPFGLFVFNKDTGELNITSILDREETPFFLLIGYALDEKGNNLEKPIELRIKVLDVNDNEPVFTQDVFAGSVEELSVANTLVMKITATDADEPNTLNSKISYRIVSQEPAYPPVFYLNKDTGEIYTTSITLDREEHSSYTLTVEARDGNGQITDKPVKQAQVQIRILDVNDNIPVVENKVYEGTVEENQAHVEVLRIKVFDADEVGSDNWLANFTFASGNEGGYFHIETDTQTNEGIVTLIKEVDYEEMKSLDFSIVVTNKAAFHKSVRNKYKPTSIPIKVKVKNVKEGIYFKSSVIRYRASESIEKWSQNQILGKFQAFDEDTGQVARAKYTISEDVDSWVSVNSVTSEIKLVKIPDYESRYVQNGTYTVKIVAITEEYPRKTITGTVVIMVEDINDNCPTLVEPVQMVCDDVQYVNVTAVDLDGPQNSGPFSFSIIDKPAGMAERWKIVHQESTSVLLEQSEQNHGRNQIHFSISDSQGLSCPEKQILDLTVCKCVEGRSCAERRSWSDSYVGLGPAAIALIILALLLLLLVPLLLLTCGCGEGAKGFTPIAGTIEMLHPWNNEGAPPEDKVMLPFLGSDHRDGGVALGGGVAGETSKEAVVKGSSSASFTKGQHEQSEVDSRWEEHRSLLSGGATQVTGTTGAVVSSETVRTARATGASREMAGAQAAAVAMNEEFLRSYFTEKAASYTEEDDLHIARDCLLVYSQEDTESLQGSIGCCSFIEGELDDRFLDDLGLKFKTLAEVCLGQKIEVDAEMEQRSNAVRVTSGQAPSSSLYEQTGVNSENAYASSSSFQVPRPSHEANIEKVTQEIVTEKSVSSRQGQTVAAPLSDPLASGNMIVTETSYATGSSLPPSTVLLGPNQSQGLIVTERVYAPASSLLDQPYAGESSLLVTERVIQPDGGASGPLEGPGHLPDAHYVMVRERERFLAPSSSLQPAMATPSVAVGQQNVTVTERVLSPASTLQSTYQIPAETSVTTKKTVVSGARVPGPLPNLAFEEPGHSNHTITTSSTRVTKHSTVQHASS</sequence>
<dbReference type="InterPro" id="IPR015919">
    <property type="entry name" value="Cadherin-like_sf"/>
</dbReference>
<dbReference type="GeneTree" id="ENSGT01030000234624"/>
<evidence type="ECO:0000256" key="4">
    <source>
        <dbReference type="ARBA" id="ARBA00022685"/>
    </source>
</evidence>
<evidence type="ECO:0000313" key="20">
    <source>
        <dbReference type="Proteomes" id="UP000694540"/>
    </source>
</evidence>
<evidence type="ECO:0000256" key="7">
    <source>
        <dbReference type="ARBA" id="ARBA00022729"/>
    </source>
</evidence>
<keyword evidence="3" id="KW-1003">Cell membrane</keyword>
<dbReference type="GO" id="GO:0086073">
    <property type="term" value="P:bundle of His cell-Purkinje myocyte adhesion involved in cell communication"/>
    <property type="evidence" value="ECO:0007669"/>
    <property type="project" value="Ensembl"/>
</dbReference>
<accession>A0A8C3X4N8</accession>
<evidence type="ECO:0000256" key="8">
    <source>
        <dbReference type="ARBA" id="ARBA00022737"/>
    </source>
</evidence>
<dbReference type="GO" id="GO:0043066">
    <property type="term" value="P:negative regulation of apoptotic process"/>
    <property type="evidence" value="ECO:0007669"/>
    <property type="project" value="Ensembl"/>
</dbReference>
<feature type="domain" description="Cadherin" evidence="18">
    <location>
        <begin position="68"/>
        <end position="157"/>
    </location>
</feature>
<gene>
    <name evidence="19" type="primary">DSG2</name>
</gene>
<dbReference type="InterPro" id="IPR050971">
    <property type="entry name" value="Cadherin-domain_protein"/>
</dbReference>
<dbReference type="Proteomes" id="UP000694540">
    <property type="component" value="Unplaced"/>
</dbReference>
<organism evidence="19 20">
    <name type="scientific">Catagonus wagneri</name>
    <name type="common">Chacoan peccary</name>
    <dbReference type="NCBI Taxonomy" id="51154"/>
    <lineage>
        <taxon>Eukaryota</taxon>
        <taxon>Metazoa</taxon>
        <taxon>Chordata</taxon>
        <taxon>Craniata</taxon>
        <taxon>Vertebrata</taxon>
        <taxon>Euteleostomi</taxon>
        <taxon>Mammalia</taxon>
        <taxon>Eutheria</taxon>
        <taxon>Laurasiatheria</taxon>
        <taxon>Artiodactyla</taxon>
        <taxon>Suina</taxon>
        <taxon>Tayassuidae</taxon>
        <taxon>Catagonus</taxon>
    </lineage>
</organism>
<keyword evidence="12" id="KW-1133">Transmembrane helix</keyword>
<dbReference type="GO" id="GO:0005509">
    <property type="term" value="F:calcium ion binding"/>
    <property type="evidence" value="ECO:0007669"/>
    <property type="project" value="UniProtKB-UniRule"/>
</dbReference>
<feature type="domain" description="Cadherin" evidence="18">
    <location>
        <begin position="271"/>
        <end position="391"/>
    </location>
</feature>
<keyword evidence="10" id="KW-0130">Cell adhesion</keyword>
<reference evidence="19" key="1">
    <citation type="submission" date="2025-08" db="UniProtKB">
        <authorList>
            <consortium name="Ensembl"/>
        </authorList>
    </citation>
    <scope>IDENTIFICATION</scope>
</reference>
<comment type="subcellular location">
    <subcellularLocation>
        <location evidence="2">Cell junction</location>
        <location evidence="2">Desmosome</location>
    </subcellularLocation>
    <subcellularLocation>
        <location evidence="1">Cell membrane</location>
        <topology evidence="1">Single-pass type I membrane protein</topology>
    </subcellularLocation>
</comment>
<evidence type="ECO:0000259" key="18">
    <source>
        <dbReference type="PROSITE" id="PS50268"/>
    </source>
</evidence>
<dbReference type="GO" id="GO:0009986">
    <property type="term" value="C:cell surface"/>
    <property type="evidence" value="ECO:0007669"/>
    <property type="project" value="Ensembl"/>
</dbReference>
<dbReference type="InterPro" id="IPR020894">
    <property type="entry name" value="Cadherin_CS"/>
</dbReference>
<evidence type="ECO:0000256" key="3">
    <source>
        <dbReference type="ARBA" id="ARBA00022475"/>
    </source>
</evidence>
<evidence type="ECO:0000313" key="19">
    <source>
        <dbReference type="Ensembl" id="ENSCWAP00000023921.1"/>
    </source>
</evidence>
<evidence type="ECO:0000256" key="1">
    <source>
        <dbReference type="ARBA" id="ARBA00004251"/>
    </source>
</evidence>
<evidence type="ECO:0000256" key="6">
    <source>
        <dbReference type="ARBA" id="ARBA00022723"/>
    </source>
</evidence>
<feature type="domain" description="Cadherin" evidence="18">
    <location>
        <begin position="400"/>
        <end position="497"/>
    </location>
</feature>
<keyword evidence="8" id="KW-0677">Repeat</keyword>
<dbReference type="GO" id="GO:0030057">
    <property type="term" value="C:desmosome"/>
    <property type="evidence" value="ECO:0007669"/>
    <property type="project" value="UniProtKB-SubCell"/>
</dbReference>
<dbReference type="PANTHER" id="PTHR24025">
    <property type="entry name" value="DESMOGLEIN FAMILY MEMBER"/>
    <property type="match status" value="1"/>
</dbReference>
<evidence type="ECO:0000256" key="15">
    <source>
        <dbReference type="PROSITE-ProRule" id="PRU00043"/>
    </source>
</evidence>
<dbReference type="PROSITE" id="PS50268">
    <property type="entry name" value="CADHERIN_2"/>
    <property type="match status" value="4"/>
</dbReference>
<dbReference type="PRINTS" id="PR01819">
    <property type="entry name" value="DESMOGLEIN"/>
</dbReference>
<keyword evidence="11" id="KW-0965">Cell junction</keyword>
<dbReference type="InterPro" id="IPR009122">
    <property type="entry name" value="Desmosomal_cadherin"/>
</dbReference>
<dbReference type="FunFam" id="2.60.40.60:FF:000074">
    <property type="entry name" value="Desmoglein 4"/>
    <property type="match status" value="1"/>
</dbReference>
<dbReference type="PRINTS" id="PR01818">
    <property type="entry name" value="DESMOCADHERN"/>
</dbReference>
<evidence type="ECO:0000256" key="11">
    <source>
        <dbReference type="ARBA" id="ARBA00022949"/>
    </source>
</evidence>
<dbReference type="InterPro" id="IPR002126">
    <property type="entry name" value="Cadherin-like_dom"/>
</dbReference>
<dbReference type="GO" id="GO:1902459">
    <property type="term" value="P:positive regulation of stem cell population maintenance"/>
    <property type="evidence" value="ECO:0007669"/>
    <property type="project" value="Ensembl"/>
</dbReference>
<dbReference type="GO" id="GO:0045785">
    <property type="term" value="P:positive regulation of cell adhesion"/>
    <property type="evidence" value="ECO:0007669"/>
    <property type="project" value="Ensembl"/>
</dbReference>
<keyword evidence="4" id="KW-0165">Cleavage on pair of basic residues</keyword>
<dbReference type="Ensembl" id="ENSCWAT00000025929.1">
    <property type="protein sequence ID" value="ENSCWAP00000023921.1"/>
    <property type="gene ID" value="ENSCWAG00000018119.1"/>
</dbReference>
<dbReference type="Pfam" id="PF00028">
    <property type="entry name" value="Cadherin"/>
    <property type="match status" value="3"/>
</dbReference>
<feature type="chain" id="PRO_5034875598" evidence="17">
    <location>
        <begin position="22"/>
        <end position="1121"/>
    </location>
</feature>
<keyword evidence="14" id="KW-0325">Glycoprotein</keyword>
<keyword evidence="5" id="KW-0812">Transmembrane</keyword>
<evidence type="ECO:0000256" key="13">
    <source>
        <dbReference type="ARBA" id="ARBA00023136"/>
    </source>
</evidence>